<evidence type="ECO:0000313" key="3">
    <source>
        <dbReference type="Proteomes" id="UP001521137"/>
    </source>
</evidence>
<protein>
    <recommendedName>
        <fullName evidence="4">Pullulanase</fullName>
    </recommendedName>
</protein>
<organism evidence="2 3">
    <name type="scientific">Paraglaciecola algarum</name>
    <dbReference type="NCBI Taxonomy" id="3050085"/>
    <lineage>
        <taxon>Bacteria</taxon>
        <taxon>Pseudomonadati</taxon>
        <taxon>Pseudomonadota</taxon>
        <taxon>Gammaproteobacteria</taxon>
        <taxon>Alteromonadales</taxon>
        <taxon>Alteromonadaceae</taxon>
        <taxon>Paraglaciecola</taxon>
    </lineage>
</organism>
<feature type="signal peptide" evidence="1">
    <location>
        <begin position="1"/>
        <end position="22"/>
    </location>
</feature>
<sequence length="147" mass="16361">MINLKAATFLALSSLLSGCASTAIETFIQEKDYSGLYLRGVFSWWEADEKYKLVEIANNTYSTNIELIADGQPYDFKFADADWTPGFNCGYRNTRDQIVAVGNTVSADCESTDENFRFTPAETGTYKFTIDFSGFGSPSVLVEFVET</sequence>
<keyword evidence="1" id="KW-0732">Signal</keyword>
<keyword evidence="3" id="KW-1185">Reference proteome</keyword>
<gene>
    <name evidence="2" type="ORF">L0668_03685</name>
</gene>
<evidence type="ECO:0000313" key="2">
    <source>
        <dbReference type="EMBL" id="MCF2947194.1"/>
    </source>
</evidence>
<name>A0ABS9D3I5_9ALTE</name>
<dbReference type="EMBL" id="JAKGAS010000002">
    <property type="protein sequence ID" value="MCF2947194.1"/>
    <property type="molecule type" value="Genomic_DNA"/>
</dbReference>
<evidence type="ECO:0008006" key="4">
    <source>
        <dbReference type="Google" id="ProtNLM"/>
    </source>
</evidence>
<dbReference type="RefSeq" id="WP_235310728.1">
    <property type="nucleotide sequence ID" value="NZ_JAKGAS010000002.1"/>
</dbReference>
<dbReference type="Proteomes" id="UP001521137">
    <property type="component" value="Unassembled WGS sequence"/>
</dbReference>
<evidence type="ECO:0000256" key="1">
    <source>
        <dbReference type="SAM" id="SignalP"/>
    </source>
</evidence>
<feature type="chain" id="PRO_5045252800" description="Pullulanase" evidence="1">
    <location>
        <begin position="23"/>
        <end position="147"/>
    </location>
</feature>
<reference evidence="2 3" key="1">
    <citation type="submission" date="2022-01" db="EMBL/GenBank/DDBJ databases">
        <title>Paraglaciecola sp. G1-23.</title>
        <authorList>
            <person name="Jin M.S."/>
            <person name="Han D.M."/>
            <person name="Kim H.M."/>
            <person name="Jeon C.O."/>
        </authorList>
    </citation>
    <scope>NUCLEOTIDE SEQUENCE [LARGE SCALE GENOMIC DNA]</scope>
    <source>
        <strain evidence="2 3">G1-23</strain>
    </source>
</reference>
<proteinExistence type="predicted"/>
<dbReference type="PROSITE" id="PS51257">
    <property type="entry name" value="PROKAR_LIPOPROTEIN"/>
    <property type="match status" value="1"/>
</dbReference>
<dbReference type="Gene3D" id="2.60.40.3620">
    <property type="match status" value="1"/>
</dbReference>
<comment type="caution">
    <text evidence="2">The sequence shown here is derived from an EMBL/GenBank/DDBJ whole genome shotgun (WGS) entry which is preliminary data.</text>
</comment>
<accession>A0ABS9D3I5</accession>